<reference evidence="1 2" key="1">
    <citation type="journal article" date="2015" name="Nature">
        <title>rRNA introns, odd ribosomes, and small enigmatic genomes across a large radiation of phyla.</title>
        <authorList>
            <person name="Brown C.T."/>
            <person name="Hug L.A."/>
            <person name="Thomas B.C."/>
            <person name="Sharon I."/>
            <person name="Castelle C.J."/>
            <person name="Singh A."/>
            <person name="Wilkins M.J."/>
            <person name="Williams K.H."/>
            <person name="Banfield J.F."/>
        </authorList>
    </citation>
    <scope>NUCLEOTIDE SEQUENCE [LARGE SCALE GENOMIC DNA]</scope>
</reference>
<organism evidence="1 2">
    <name type="scientific">Candidatus Roizmanbacteria bacterium GW2011_GWC2_35_12</name>
    <dbReference type="NCBI Taxonomy" id="1618485"/>
    <lineage>
        <taxon>Bacteria</taxon>
        <taxon>Candidatus Roizmaniibacteriota</taxon>
    </lineage>
</organism>
<sequence>MAIARMLHNKISRSLQVGRLPIGAQLLFTWTFSHADSDGRLLGEPQYIKITVVPQIKWSHKVIKNYLELMDKEGLIHYWNSNNEWYIEFINWKKYQHIRKSRYIPSDLPSFIPYKDVHTSDIGQTAERQVTPKYSAVKSSSVQVNKGEYGNGIANKKAVKQIGDLLDFERLPEPIKYVPTNQLDTAAKDACMKLEPNNKRAFYTTYLRAAKMGLPADCFYSFVSEIKQSNCDKPGAVFNTKVKDYFDKKASTIGQQSSKLSS</sequence>
<dbReference type="AlphaFoldDB" id="A0A0G0BFH7"/>
<dbReference type="Proteomes" id="UP000034127">
    <property type="component" value="Unassembled WGS sequence"/>
</dbReference>
<evidence type="ECO:0000313" key="2">
    <source>
        <dbReference type="Proteomes" id="UP000034127"/>
    </source>
</evidence>
<comment type="caution">
    <text evidence="1">The sequence shown here is derived from an EMBL/GenBank/DDBJ whole genome shotgun (WGS) entry which is preliminary data.</text>
</comment>
<gene>
    <name evidence="1" type="ORF">UR63_C0005G0013</name>
</gene>
<evidence type="ECO:0000313" key="1">
    <source>
        <dbReference type="EMBL" id="KKP68173.1"/>
    </source>
</evidence>
<proteinExistence type="predicted"/>
<name>A0A0G0BFH7_9BACT</name>
<accession>A0A0G0BFH7</accession>
<dbReference type="EMBL" id="LBPX01000005">
    <property type="protein sequence ID" value="KKP68173.1"/>
    <property type="molecule type" value="Genomic_DNA"/>
</dbReference>
<protein>
    <submittedName>
        <fullName evidence="1">Uncharacterized protein</fullName>
    </submittedName>
</protein>